<evidence type="ECO:0000313" key="3">
    <source>
        <dbReference type="Proteomes" id="UP000004834"/>
    </source>
</evidence>
<feature type="transmembrane region" description="Helical" evidence="1">
    <location>
        <begin position="29"/>
        <end position="47"/>
    </location>
</feature>
<reference evidence="2 3" key="1">
    <citation type="submission" date="2011-11" db="EMBL/GenBank/DDBJ databases">
        <title>The Genome Sequence of Myroides odoratimimus CIP 101113.</title>
        <authorList>
            <person name="Earl A."/>
            <person name="Ward D."/>
            <person name="Feldgarden M."/>
            <person name="Gevers D."/>
            <person name="Huys G."/>
            <person name="Young S.K."/>
            <person name="Zeng Q."/>
            <person name="Gargeya S."/>
            <person name="Fitzgerald M."/>
            <person name="Haas B."/>
            <person name="Abouelleil A."/>
            <person name="Alvarado L."/>
            <person name="Arachchi H.M."/>
            <person name="Berlin A."/>
            <person name="Brown A."/>
            <person name="Chapman S.B."/>
            <person name="Chen Z."/>
            <person name="Dunbar C."/>
            <person name="Freedman E."/>
            <person name="Gearin G."/>
            <person name="Goldberg J."/>
            <person name="Griggs A."/>
            <person name="Gujja S."/>
            <person name="Heiman D."/>
            <person name="Howarth C."/>
            <person name="Larson L."/>
            <person name="Lui A."/>
            <person name="MacDonald P.J.P."/>
            <person name="Montmayeur A."/>
            <person name="Murphy C."/>
            <person name="Neiman D."/>
            <person name="Pearson M."/>
            <person name="Priest M."/>
            <person name="Roberts A."/>
            <person name="Saif S."/>
            <person name="Shea T."/>
            <person name="Shenoy N."/>
            <person name="Sisk P."/>
            <person name="Stolte C."/>
            <person name="Sykes S."/>
            <person name="Wortman J."/>
            <person name="Nusbaum C."/>
            <person name="Birren B."/>
        </authorList>
    </citation>
    <scope>NUCLEOTIDE SEQUENCE [LARGE SCALE GENOMIC DNA]</scope>
    <source>
        <strain evidence="2 3">CIP 101113</strain>
    </source>
</reference>
<accession>A0AAV3F3Q2</accession>
<proteinExistence type="predicted"/>
<dbReference type="Pfam" id="PF18919">
    <property type="entry name" value="DUF5670"/>
    <property type="match status" value="1"/>
</dbReference>
<dbReference type="EMBL" id="AGEE01000017">
    <property type="protein sequence ID" value="EHO12728.1"/>
    <property type="molecule type" value="Genomic_DNA"/>
</dbReference>
<evidence type="ECO:0008006" key="4">
    <source>
        <dbReference type="Google" id="ProtNLM"/>
    </source>
</evidence>
<dbReference type="InterPro" id="IPR043727">
    <property type="entry name" value="Lmo0937-like"/>
</dbReference>
<keyword evidence="1" id="KW-0472">Membrane</keyword>
<name>A0AAV3F3Q2_9FLAO</name>
<evidence type="ECO:0000256" key="1">
    <source>
        <dbReference type="SAM" id="Phobius"/>
    </source>
</evidence>
<dbReference type="AlphaFoldDB" id="A0AAV3F3Q2"/>
<gene>
    <name evidence="2" type="ORF">HMPREF9715_01883</name>
</gene>
<protein>
    <recommendedName>
        <fullName evidence="4">Lmo0937 family membrane protein</fullName>
    </recommendedName>
</protein>
<keyword evidence="1" id="KW-1133">Transmembrane helix</keyword>
<dbReference type="NCBIfam" id="NF033488">
    <property type="entry name" value="lmo0937_fam_TM"/>
    <property type="match status" value="1"/>
</dbReference>
<feature type="transmembrane region" description="Helical" evidence="1">
    <location>
        <begin position="5"/>
        <end position="23"/>
    </location>
</feature>
<dbReference type="Proteomes" id="UP000004834">
    <property type="component" value="Unassembled WGS sequence"/>
</dbReference>
<comment type="caution">
    <text evidence="2">The sequence shown here is derived from an EMBL/GenBank/DDBJ whole genome shotgun (WGS) entry which is preliminary data.</text>
</comment>
<evidence type="ECO:0000313" key="2">
    <source>
        <dbReference type="EMBL" id="EHO12728.1"/>
    </source>
</evidence>
<keyword evidence="1" id="KW-0812">Transmembrane</keyword>
<sequence length="54" mass="6119">MRNVFWLIIVILLIGWAVGFFAFGQVLGWAVHILLILVLLMLISRVIKGPKSEL</sequence>
<dbReference type="RefSeq" id="WP_006263579.1">
    <property type="nucleotide sequence ID" value="NZ_JH590837.1"/>
</dbReference>
<organism evidence="2 3">
    <name type="scientific">Myroides odoratimimus CIP 101113</name>
    <dbReference type="NCBI Taxonomy" id="883154"/>
    <lineage>
        <taxon>Bacteria</taxon>
        <taxon>Pseudomonadati</taxon>
        <taxon>Bacteroidota</taxon>
        <taxon>Flavobacteriia</taxon>
        <taxon>Flavobacteriales</taxon>
        <taxon>Flavobacteriaceae</taxon>
        <taxon>Myroides</taxon>
    </lineage>
</organism>